<evidence type="ECO:0000313" key="3">
    <source>
        <dbReference type="Proteomes" id="UP000799537"/>
    </source>
</evidence>
<reference evidence="2" key="1">
    <citation type="journal article" date="2020" name="Stud. Mycol.">
        <title>101 Dothideomycetes genomes: a test case for predicting lifestyles and emergence of pathogens.</title>
        <authorList>
            <person name="Haridas S."/>
            <person name="Albert R."/>
            <person name="Binder M."/>
            <person name="Bloem J."/>
            <person name="Labutti K."/>
            <person name="Salamov A."/>
            <person name="Andreopoulos B."/>
            <person name="Baker S."/>
            <person name="Barry K."/>
            <person name="Bills G."/>
            <person name="Bluhm B."/>
            <person name="Cannon C."/>
            <person name="Castanera R."/>
            <person name="Culley D."/>
            <person name="Daum C."/>
            <person name="Ezra D."/>
            <person name="Gonzalez J."/>
            <person name="Henrissat B."/>
            <person name="Kuo A."/>
            <person name="Liang C."/>
            <person name="Lipzen A."/>
            <person name="Lutzoni F."/>
            <person name="Magnuson J."/>
            <person name="Mondo S."/>
            <person name="Nolan M."/>
            <person name="Ohm R."/>
            <person name="Pangilinan J."/>
            <person name="Park H.-J."/>
            <person name="Ramirez L."/>
            <person name="Alfaro M."/>
            <person name="Sun H."/>
            <person name="Tritt A."/>
            <person name="Yoshinaga Y."/>
            <person name="Zwiers L.-H."/>
            <person name="Turgeon B."/>
            <person name="Goodwin S."/>
            <person name="Spatafora J."/>
            <person name="Crous P."/>
            <person name="Grigoriev I."/>
        </authorList>
    </citation>
    <scope>NUCLEOTIDE SEQUENCE</scope>
    <source>
        <strain evidence="2">ATCC 36951</strain>
    </source>
</reference>
<organism evidence="2 3">
    <name type="scientific">Zasmidium cellare ATCC 36951</name>
    <dbReference type="NCBI Taxonomy" id="1080233"/>
    <lineage>
        <taxon>Eukaryota</taxon>
        <taxon>Fungi</taxon>
        <taxon>Dikarya</taxon>
        <taxon>Ascomycota</taxon>
        <taxon>Pezizomycotina</taxon>
        <taxon>Dothideomycetes</taxon>
        <taxon>Dothideomycetidae</taxon>
        <taxon>Mycosphaerellales</taxon>
        <taxon>Mycosphaerellaceae</taxon>
        <taxon>Zasmidium</taxon>
    </lineage>
</organism>
<keyword evidence="3" id="KW-1185">Reference proteome</keyword>
<dbReference type="RefSeq" id="XP_033659187.1">
    <property type="nucleotide sequence ID" value="XM_033810212.1"/>
</dbReference>
<evidence type="ECO:0000313" key="2">
    <source>
        <dbReference type="EMBL" id="KAF2158298.1"/>
    </source>
</evidence>
<protein>
    <submittedName>
        <fullName evidence="2">Uncharacterized protein</fullName>
    </submittedName>
</protein>
<feature type="non-terminal residue" evidence="2">
    <location>
        <position position="534"/>
    </location>
</feature>
<feature type="compositionally biased region" description="Low complexity" evidence="1">
    <location>
        <begin position="465"/>
        <end position="476"/>
    </location>
</feature>
<dbReference type="AlphaFoldDB" id="A0A6A6BW86"/>
<name>A0A6A6BW86_ZASCE</name>
<feature type="compositionally biased region" description="Polar residues" evidence="1">
    <location>
        <begin position="452"/>
        <end position="463"/>
    </location>
</feature>
<evidence type="ECO:0000256" key="1">
    <source>
        <dbReference type="SAM" id="MobiDB-lite"/>
    </source>
</evidence>
<proteinExistence type="predicted"/>
<dbReference type="GeneID" id="54563484"/>
<dbReference type="Proteomes" id="UP000799537">
    <property type="component" value="Unassembled WGS sequence"/>
</dbReference>
<feature type="region of interest" description="Disordered" evidence="1">
    <location>
        <begin position="308"/>
        <end position="534"/>
    </location>
</feature>
<feature type="compositionally biased region" description="Acidic residues" evidence="1">
    <location>
        <begin position="501"/>
        <end position="511"/>
    </location>
</feature>
<sequence length="534" mass="58169">MSRLTSSYISNYKAVTACIQPTADPPIAHFPSYTRTCLLLSIPHRPPPSAPSAPAMASSLALTLDVSSPDASPNLTVLRFAAGFYHDVRACSGAHEVQALHRRYRDRILAVDGLAANIAAALRPLLQTDEPAALRTASEARRWAELDEVAQRATNKRDRESQKLRCQSAIVAAWGPDVFHHYGWQDLPLDLVRRLHDLAVLMPRWEEVVQVLNSYLLARHESRVLHGRNRDFRIGEHSTSSTVQDPRSPVERRDILAALEWAREKARSPEARCRVRNAVLEIDGTPIKHFGLQRDAYGMVVPSAALPPAGPRPTFPGLLRRPAATPPGADEGDSEEHNPERARSRRRRAAGQSSDDERGPSVTSGEASPSAELALARWRASGAADVALSSHSSPSARTGPIAPPLRLLNDASAGKAPPRRKRLRQSAESPGSESQEDETERDGPSPHKRPRTSSAETLPNQSDLPPRQTRRPSTPSDYVPRAPAPSNAEPSHPVAEQGSSSDDEDEDAEAAQDDRTPTATAAIARDPAKRRPDA</sequence>
<accession>A0A6A6BW86</accession>
<gene>
    <name evidence="2" type="ORF">M409DRAFT_31181</name>
</gene>
<dbReference type="OrthoDB" id="4588818at2759"/>
<dbReference type="EMBL" id="ML993728">
    <property type="protein sequence ID" value="KAF2158298.1"/>
    <property type="molecule type" value="Genomic_DNA"/>
</dbReference>